<accession>A0AAW0B0X8</accession>
<protein>
    <submittedName>
        <fullName evidence="2">Uncharacterized protein</fullName>
    </submittedName>
</protein>
<keyword evidence="3" id="KW-1185">Reference proteome</keyword>
<evidence type="ECO:0000313" key="2">
    <source>
        <dbReference type="EMBL" id="KAK7018897.1"/>
    </source>
</evidence>
<organism evidence="2 3">
    <name type="scientific">Favolaschia claudopus</name>
    <dbReference type="NCBI Taxonomy" id="2862362"/>
    <lineage>
        <taxon>Eukaryota</taxon>
        <taxon>Fungi</taxon>
        <taxon>Dikarya</taxon>
        <taxon>Basidiomycota</taxon>
        <taxon>Agaricomycotina</taxon>
        <taxon>Agaricomycetes</taxon>
        <taxon>Agaricomycetidae</taxon>
        <taxon>Agaricales</taxon>
        <taxon>Marasmiineae</taxon>
        <taxon>Mycenaceae</taxon>
        <taxon>Favolaschia</taxon>
    </lineage>
</organism>
<sequence>MPQPHCDTTSASAVRADGIRNDNPSSALPSTTTNEMISSPSDTTIDVYFANDHVTILACTSPACSEADPTVPRSSMWYARKSVPQLCPTPLVKVLRACVPTASLRLILSPASSSSRDRVHPPPSQAHHSSIRAVRDTNTALHRPSHNARTARGATVPNGVKSWHPRAVPPASLGFKGTPQPVRIPTALTPALPLPTYAAESATVNPLGGEDAQCLVTSAIQADALLSKQNRSSGMRTPSVCDTALSARAHSHCVHGWMNPSSDPSTETKK</sequence>
<feature type="region of interest" description="Disordered" evidence="1">
    <location>
        <begin position="1"/>
        <end position="39"/>
    </location>
</feature>
<feature type="compositionally biased region" description="Polar residues" evidence="1">
    <location>
        <begin position="22"/>
        <end position="39"/>
    </location>
</feature>
<comment type="caution">
    <text evidence="2">The sequence shown here is derived from an EMBL/GenBank/DDBJ whole genome shotgun (WGS) entry which is preliminary data.</text>
</comment>
<dbReference type="AlphaFoldDB" id="A0AAW0B0X8"/>
<dbReference type="EMBL" id="JAWWNJ010000045">
    <property type="protein sequence ID" value="KAK7018897.1"/>
    <property type="molecule type" value="Genomic_DNA"/>
</dbReference>
<feature type="region of interest" description="Disordered" evidence="1">
    <location>
        <begin position="111"/>
        <end position="163"/>
    </location>
</feature>
<dbReference type="Proteomes" id="UP001362999">
    <property type="component" value="Unassembled WGS sequence"/>
</dbReference>
<evidence type="ECO:0000313" key="3">
    <source>
        <dbReference type="Proteomes" id="UP001362999"/>
    </source>
</evidence>
<evidence type="ECO:0000256" key="1">
    <source>
        <dbReference type="SAM" id="MobiDB-lite"/>
    </source>
</evidence>
<name>A0AAW0B0X8_9AGAR</name>
<proteinExistence type="predicted"/>
<feature type="compositionally biased region" description="Polar residues" evidence="1">
    <location>
        <begin position="1"/>
        <end position="12"/>
    </location>
</feature>
<reference evidence="2 3" key="1">
    <citation type="journal article" date="2024" name="J Genomics">
        <title>Draft genome sequencing and assembly of Favolaschia claudopus CIRM-BRFM 2984 isolated from oak limbs.</title>
        <authorList>
            <person name="Navarro D."/>
            <person name="Drula E."/>
            <person name="Chaduli D."/>
            <person name="Cazenave R."/>
            <person name="Ahrendt S."/>
            <person name="Wang J."/>
            <person name="Lipzen A."/>
            <person name="Daum C."/>
            <person name="Barry K."/>
            <person name="Grigoriev I.V."/>
            <person name="Favel A."/>
            <person name="Rosso M.N."/>
            <person name="Martin F."/>
        </authorList>
    </citation>
    <scope>NUCLEOTIDE SEQUENCE [LARGE SCALE GENOMIC DNA]</scope>
    <source>
        <strain evidence="2 3">CIRM-BRFM 2984</strain>
    </source>
</reference>
<gene>
    <name evidence="2" type="ORF">R3P38DRAFT_3200025</name>
</gene>